<organism evidence="1">
    <name type="scientific">hydrothermal vent metagenome</name>
    <dbReference type="NCBI Taxonomy" id="652676"/>
    <lineage>
        <taxon>unclassified sequences</taxon>
        <taxon>metagenomes</taxon>
        <taxon>ecological metagenomes</taxon>
    </lineage>
</organism>
<dbReference type="InterPro" id="IPR045445">
    <property type="entry name" value="DUF6502"/>
</dbReference>
<dbReference type="Pfam" id="PF20112">
    <property type="entry name" value="DUF6502"/>
    <property type="match status" value="1"/>
</dbReference>
<dbReference type="EMBL" id="UOFM01000160">
    <property type="protein sequence ID" value="VAW76061.1"/>
    <property type="molecule type" value="Genomic_DNA"/>
</dbReference>
<gene>
    <name evidence="1" type="ORF">MNBD_GAMMA14-2358</name>
</gene>
<dbReference type="AlphaFoldDB" id="A0A3B0Y8X2"/>
<evidence type="ECO:0000313" key="1">
    <source>
        <dbReference type="EMBL" id="VAW76061.1"/>
    </source>
</evidence>
<protein>
    <submittedName>
        <fullName evidence="1">Uncharacterized protein</fullName>
    </submittedName>
</protein>
<proteinExistence type="predicted"/>
<name>A0A3B0Y8X2_9ZZZZ</name>
<sequence>MQTTTQDETPTALIRAVVWLCRPLVRLLIEKGIGYPQLRDLLKRLYVDVAEESFSLEGKPLTDSRIYILTGVHRKDIKRLRGAGEEDLAAQASTLGAAIVSRWMGLPDYRDASGQPRCLPRTADNDQACFDRLVADVSKDVRPRAILDELLRQGVASVNEAGEVCLQQSAFVPTADFGEQVFFMGRNVHDHLAACTHNLLTPDTPMLERSVYFARLSDESVCQLRDLAEHRAAELLSTINEEALALQKHDENNPEADQRIRFGCYWFQAQRMKNKGNTP</sequence>
<accession>A0A3B0Y8X2</accession>
<reference evidence="1" key="1">
    <citation type="submission" date="2018-06" db="EMBL/GenBank/DDBJ databases">
        <authorList>
            <person name="Zhirakovskaya E."/>
        </authorList>
    </citation>
    <scope>NUCLEOTIDE SEQUENCE</scope>
</reference>